<protein>
    <submittedName>
        <fullName evidence="2">Glucosaminidase</fullName>
    </submittedName>
</protein>
<feature type="domain" description="Mannosyl-glycoprotein endo-beta-N-acetylglucosamidase-like" evidence="1">
    <location>
        <begin position="145"/>
        <end position="223"/>
    </location>
</feature>
<dbReference type="Proteomes" id="UP000256478">
    <property type="component" value="Unassembled WGS sequence"/>
</dbReference>
<dbReference type="PANTHER" id="PTHR40572:SF1">
    <property type="entry name" value="PROTEIN BAX"/>
    <property type="match status" value="1"/>
</dbReference>
<organism evidence="2 3">
    <name type="scientific">Thalassotalea euphylliae</name>
    <dbReference type="NCBI Taxonomy" id="1655234"/>
    <lineage>
        <taxon>Bacteria</taxon>
        <taxon>Pseudomonadati</taxon>
        <taxon>Pseudomonadota</taxon>
        <taxon>Gammaproteobacteria</taxon>
        <taxon>Alteromonadales</taxon>
        <taxon>Colwelliaceae</taxon>
        <taxon>Thalassotalea</taxon>
    </lineage>
</organism>
<dbReference type="Gene3D" id="1.10.530.10">
    <property type="match status" value="1"/>
</dbReference>
<gene>
    <name evidence="2" type="ORF">DXX93_11585</name>
</gene>
<name>A0A3E0TWU9_9GAMM</name>
<proteinExistence type="predicted"/>
<evidence type="ECO:0000313" key="3">
    <source>
        <dbReference type="Proteomes" id="UP000256478"/>
    </source>
</evidence>
<dbReference type="OrthoDB" id="9788155at2"/>
<dbReference type="GO" id="GO:0004040">
    <property type="term" value="F:amidase activity"/>
    <property type="evidence" value="ECO:0007669"/>
    <property type="project" value="InterPro"/>
</dbReference>
<dbReference type="Pfam" id="PF01832">
    <property type="entry name" value="Glucosaminidase"/>
    <property type="match status" value="1"/>
</dbReference>
<dbReference type="EMBL" id="QUOU01000001">
    <property type="protein sequence ID" value="REL28910.1"/>
    <property type="molecule type" value="Genomic_DNA"/>
</dbReference>
<comment type="caution">
    <text evidence="2">The sequence shown here is derived from an EMBL/GenBank/DDBJ whole genome shotgun (WGS) entry which is preliminary data.</text>
</comment>
<dbReference type="PANTHER" id="PTHR40572">
    <property type="entry name" value="PROTEIN BAX"/>
    <property type="match status" value="1"/>
</dbReference>
<sequence>MRSVLRKIFFVAGAAVVAGALVRPFIVEPDFVEELPAPVPETPPKPVVIEKPLHNVALPDFATILDVKQKKAAFFNFIRPAVESNNAKILANRLALEDMLATVSLGEPLMPGQEQQLATLVGKYRVSAKISQMQQLHQLLVKVDEIPTPLVLVQAANESAWGTSRFARIGLNFFGIWCYKPGCGMVPRSRNSGAKHEVEAFQSVDTAVYRYLHNINTNNAYSVFRSIRQQLREQEQPLVPEVLAMGLLPYSERGSDYVLEISDMLRHNSQYLKSSTAP</sequence>
<dbReference type="AlphaFoldDB" id="A0A3E0TWU9"/>
<reference evidence="2 3" key="1">
    <citation type="submission" date="2018-08" db="EMBL/GenBank/DDBJ databases">
        <title>Thalassotalea euphylliae genome.</title>
        <authorList>
            <person name="Summers S."/>
            <person name="Rice S.A."/>
            <person name="Freckelton M.L."/>
            <person name="Nedved B.T."/>
            <person name="Hadfield M.G."/>
        </authorList>
    </citation>
    <scope>NUCLEOTIDE SEQUENCE [LARGE SCALE GENOMIC DNA]</scope>
    <source>
        <strain evidence="2 3">H1</strain>
    </source>
</reference>
<evidence type="ECO:0000313" key="2">
    <source>
        <dbReference type="EMBL" id="REL28910.1"/>
    </source>
</evidence>
<dbReference type="InterPro" id="IPR053195">
    <property type="entry name" value="Bax-like"/>
</dbReference>
<accession>A0A3E0TWU9</accession>
<evidence type="ECO:0000259" key="1">
    <source>
        <dbReference type="Pfam" id="PF01832"/>
    </source>
</evidence>
<dbReference type="InterPro" id="IPR002901">
    <property type="entry name" value="MGlyc_endo_b_GlcNAc-like_dom"/>
</dbReference>